<comment type="caution">
    <text evidence="2">The sequence shown here is derived from an EMBL/GenBank/DDBJ whole genome shotgun (WGS) entry which is preliminary data.</text>
</comment>
<keyword evidence="1" id="KW-0812">Transmembrane</keyword>
<evidence type="ECO:0000256" key="1">
    <source>
        <dbReference type="SAM" id="Phobius"/>
    </source>
</evidence>
<dbReference type="AlphaFoldDB" id="A0A7W9MKI1"/>
<gene>
    <name evidence="2" type="ORF">F4562_006606</name>
</gene>
<organism evidence="2 3">
    <name type="scientific">Streptosporangium becharense</name>
    <dbReference type="NCBI Taxonomy" id="1816182"/>
    <lineage>
        <taxon>Bacteria</taxon>
        <taxon>Bacillati</taxon>
        <taxon>Actinomycetota</taxon>
        <taxon>Actinomycetes</taxon>
        <taxon>Streptosporangiales</taxon>
        <taxon>Streptosporangiaceae</taxon>
        <taxon>Streptosporangium</taxon>
    </lineage>
</organism>
<feature type="transmembrane region" description="Helical" evidence="1">
    <location>
        <begin position="131"/>
        <end position="150"/>
    </location>
</feature>
<name>A0A7W9MKI1_9ACTN</name>
<feature type="transmembrane region" description="Helical" evidence="1">
    <location>
        <begin position="90"/>
        <end position="111"/>
    </location>
</feature>
<dbReference type="EMBL" id="JACHMP010000001">
    <property type="protein sequence ID" value="MBB5823544.1"/>
    <property type="molecule type" value="Genomic_DNA"/>
</dbReference>
<keyword evidence="1" id="KW-0472">Membrane</keyword>
<evidence type="ECO:0008006" key="4">
    <source>
        <dbReference type="Google" id="ProtNLM"/>
    </source>
</evidence>
<feature type="transmembrane region" description="Helical" evidence="1">
    <location>
        <begin position="21"/>
        <end position="41"/>
    </location>
</feature>
<keyword evidence="3" id="KW-1185">Reference proteome</keyword>
<keyword evidence="1" id="KW-1133">Transmembrane helix</keyword>
<sequence>MRRARLRAWAVRTWWAVFENLVYLAFALAVVALLATVWMAVAGSAVPVTMEVPQAQTWPDTIPRQVGPLRISPLHSAAISLDRPGRWQALALNAPSAVTASLTVVITFLLWRVARTLRSGDPFVPRNARRIFVMAGCMAGYGLLVEPLRTVTAVVMVEGTAAEGLIDADWPFNPVPVGFALLLVALGAVFREGARMREDAGKLL</sequence>
<dbReference type="InterPro" id="IPR021354">
    <property type="entry name" value="DUF2975"/>
</dbReference>
<protein>
    <recommendedName>
        <fullName evidence="4">DUF2975 domain-containing protein</fullName>
    </recommendedName>
</protein>
<feature type="transmembrane region" description="Helical" evidence="1">
    <location>
        <begin position="170"/>
        <end position="190"/>
    </location>
</feature>
<reference evidence="2 3" key="1">
    <citation type="submission" date="2020-08" db="EMBL/GenBank/DDBJ databases">
        <title>Sequencing the genomes of 1000 actinobacteria strains.</title>
        <authorList>
            <person name="Klenk H.-P."/>
        </authorList>
    </citation>
    <scope>NUCLEOTIDE SEQUENCE [LARGE SCALE GENOMIC DNA]</scope>
    <source>
        <strain evidence="2 3">DSM 46887</strain>
    </source>
</reference>
<evidence type="ECO:0000313" key="3">
    <source>
        <dbReference type="Proteomes" id="UP000540685"/>
    </source>
</evidence>
<dbReference type="Proteomes" id="UP000540685">
    <property type="component" value="Unassembled WGS sequence"/>
</dbReference>
<accession>A0A7W9MKI1</accession>
<dbReference type="RefSeq" id="WP_184546681.1">
    <property type="nucleotide sequence ID" value="NZ_JACHMP010000001.1"/>
</dbReference>
<dbReference type="Pfam" id="PF11188">
    <property type="entry name" value="DUF2975"/>
    <property type="match status" value="1"/>
</dbReference>
<proteinExistence type="predicted"/>
<evidence type="ECO:0000313" key="2">
    <source>
        <dbReference type="EMBL" id="MBB5823544.1"/>
    </source>
</evidence>